<sequence length="150" mass="15287">MQTKTMLAALAGTALAANLQPRQTDLGAATQCLDLLKTMPTPPPSLVKEWTANPPSDFCSVSIPGSLSKDWSSYTSSASSWFKSHSSELTKCPGADQITSKSPLDCKGSSGSQATATSPSQATKTGAASREKTGMAFAAVAAAGFALAAL</sequence>
<feature type="signal peptide" evidence="2">
    <location>
        <begin position="1"/>
        <end position="16"/>
    </location>
</feature>
<feature type="chain" id="PRO_5007882436" description="DUF7735 domain-containing protein" evidence="2">
    <location>
        <begin position="17"/>
        <end position="150"/>
    </location>
</feature>
<accession>A0A166XM73</accession>
<feature type="domain" description="DUF7735" evidence="3">
    <location>
        <begin position="50"/>
        <end position="91"/>
    </location>
</feature>
<dbReference type="Pfam" id="PF24870">
    <property type="entry name" value="DUF7735"/>
    <property type="match status" value="1"/>
</dbReference>
<keyword evidence="5" id="KW-1185">Reference proteome</keyword>
<name>A0A166XM73_METRR</name>
<dbReference type="OrthoDB" id="3561078at2759"/>
<dbReference type="EMBL" id="AZHC01000038">
    <property type="protein sequence ID" value="OAA35967.1"/>
    <property type="molecule type" value="Genomic_DNA"/>
</dbReference>
<dbReference type="OMA" id="EWTANPP"/>
<evidence type="ECO:0000259" key="3">
    <source>
        <dbReference type="Pfam" id="PF24870"/>
    </source>
</evidence>
<dbReference type="Proteomes" id="UP000243498">
    <property type="component" value="Unassembled WGS sequence"/>
</dbReference>
<proteinExistence type="predicted"/>
<evidence type="ECO:0000256" key="1">
    <source>
        <dbReference type="SAM" id="MobiDB-lite"/>
    </source>
</evidence>
<organism evidence="4 5">
    <name type="scientific">Metarhizium rileyi (strain RCEF 4871)</name>
    <name type="common">Nomuraea rileyi</name>
    <dbReference type="NCBI Taxonomy" id="1649241"/>
    <lineage>
        <taxon>Eukaryota</taxon>
        <taxon>Fungi</taxon>
        <taxon>Dikarya</taxon>
        <taxon>Ascomycota</taxon>
        <taxon>Pezizomycotina</taxon>
        <taxon>Sordariomycetes</taxon>
        <taxon>Hypocreomycetidae</taxon>
        <taxon>Hypocreales</taxon>
        <taxon>Clavicipitaceae</taxon>
        <taxon>Metarhizium</taxon>
    </lineage>
</organism>
<dbReference type="AlphaFoldDB" id="A0A166XM73"/>
<comment type="caution">
    <text evidence="4">The sequence shown here is derived from an EMBL/GenBank/DDBJ whole genome shotgun (WGS) entry which is preliminary data.</text>
</comment>
<feature type="region of interest" description="Disordered" evidence="1">
    <location>
        <begin position="87"/>
        <end position="129"/>
    </location>
</feature>
<evidence type="ECO:0000313" key="4">
    <source>
        <dbReference type="EMBL" id="OAA35967.1"/>
    </source>
</evidence>
<reference evidence="4 5" key="1">
    <citation type="journal article" date="2016" name="Genome Biol. Evol.">
        <title>Divergent and convergent evolution of fungal pathogenicity.</title>
        <authorList>
            <person name="Shang Y."/>
            <person name="Xiao G."/>
            <person name="Zheng P."/>
            <person name="Cen K."/>
            <person name="Zhan S."/>
            <person name="Wang C."/>
        </authorList>
    </citation>
    <scope>NUCLEOTIDE SEQUENCE [LARGE SCALE GENOMIC DNA]</scope>
    <source>
        <strain evidence="4 5">RCEF 4871</strain>
    </source>
</reference>
<evidence type="ECO:0000256" key="2">
    <source>
        <dbReference type="SAM" id="SignalP"/>
    </source>
</evidence>
<protein>
    <recommendedName>
        <fullName evidence="3">DUF7735 domain-containing protein</fullName>
    </recommendedName>
</protein>
<keyword evidence="2" id="KW-0732">Signal</keyword>
<dbReference type="STRING" id="1081105.A0A166XM73"/>
<gene>
    <name evidence="4" type="ORF">NOR_07775</name>
</gene>
<dbReference type="InterPro" id="IPR056637">
    <property type="entry name" value="DUF7735"/>
</dbReference>
<feature type="compositionally biased region" description="Polar residues" evidence="1">
    <location>
        <begin position="109"/>
        <end position="126"/>
    </location>
</feature>
<evidence type="ECO:0000313" key="5">
    <source>
        <dbReference type="Proteomes" id="UP000243498"/>
    </source>
</evidence>